<evidence type="ECO:0000313" key="2">
    <source>
        <dbReference type="EMBL" id="ALG11126.1"/>
    </source>
</evidence>
<name>A0A0N9I4U9_9PSEU</name>
<dbReference type="InterPro" id="IPR046037">
    <property type="entry name" value="DUF5995"/>
</dbReference>
<dbReference type="Pfam" id="PF19458">
    <property type="entry name" value="DUF5995"/>
    <property type="match status" value="1"/>
</dbReference>
<dbReference type="KEGG" id="kphy:AOZ06_33375"/>
<dbReference type="RefSeq" id="WP_054293027.1">
    <property type="nucleotide sequence ID" value="NZ_CP012752.1"/>
</dbReference>
<gene>
    <name evidence="2" type="ORF">AOZ06_33375</name>
</gene>
<sequence>MRTHEQRPDHGTTVSTGAGRPHPALNLLGQAGNRAVAGALSGASVSQPIQRVLAAQREPNVLGPVAVDTTATDQEGNQIRIDGGHEHLTALPASAGHVVFSGGPKPEALPANPIAAFTALRSRCVAIRDEQLATAESLRGDMKYWFAKVYHFVTKHELDAIDSGVYRYPLMKMQEVIAFHATYHQNLEAWRAGRQDEVEGNWQAAFKAAESYNDGSWIRTQAHEIGNALLPSMQAHIRFDLPRAIAAMYEQHYAGLPNVTLADFHEDYDRMGPVFDQATADLRPEIQQTATLGSYDPMSWGWLQDAGMPALFDIPMERDHSWEKAATIVSGHQRGVHTQDGMQSRLEGYSAAAHPFSGSDDFDVDGTKVSDYNWNNQPR</sequence>
<dbReference type="AlphaFoldDB" id="A0A0N9I4U9"/>
<evidence type="ECO:0000256" key="1">
    <source>
        <dbReference type="SAM" id="MobiDB-lite"/>
    </source>
</evidence>
<dbReference type="STRING" id="860235.AOZ06_33375"/>
<accession>A0A0N9I4U9</accession>
<dbReference type="EMBL" id="CP012752">
    <property type="protein sequence ID" value="ALG11126.1"/>
    <property type="molecule type" value="Genomic_DNA"/>
</dbReference>
<feature type="compositionally biased region" description="Basic and acidic residues" evidence="1">
    <location>
        <begin position="1"/>
        <end position="10"/>
    </location>
</feature>
<feature type="region of interest" description="Disordered" evidence="1">
    <location>
        <begin position="360"/>
        <end position="379"/>
    </location>
</feature>
<evidence type="ECO:0000313" key="3">
    <source>
        <dbReference type="Proteomes" id="UP000063699"/>
    </source>
</evidence>
<proteinExistence type="predicted"/>
<dbReference type="OrthoDB" id="4367247at2"/>
<dbReference type="Proteomes" id="UP000063699">
    <property type="component" value="Chromosome"/>
</dbReference>
<protein>
    <submittedName>
        <fullName evidence="2">Uncharacterized protein</fullName>
    </submittedName>
</protein>
<feature type="compositionally biased region" description="Polar residues" evidence="1">
    <location>
        <begin position="370"/>
        <end position="379"/>
    </location>
</feature>
<keyword evidence="3" id="KW-1185">Reference proteome</keyword>
<organism evidence="2 3">
    <name type="scientific">Kibdelosporangium phytohabitans</name>
    <dbReference type="NCBI Taxonomy" id="860235"/>
    <lineage>
        <taxon>Bacteria</taxon>
        <taxon>Bacillati</taxon>
        <taxon>Actinomycetota</taxon>
        <taxon>Actinomycetes</taxon>
        <taxon>Pseudonocardiales</taxon>
        <taxon>Pseudonocardiaceae</taxon>
        <taxon>Kibdelosporangium</taxon>
    </lineage>
</organism>
<reference evidence="2 3" key="1">
    <citation type="submission" date="2015-07" db="EMBL/GenBank/DDBJ databases">
        <title>Genome sequencing of Kibdelosporangium phytohabitans.</title>
        <authorList>
            <person name="Qin S."/>
            <person name="Xing K."/>
        </authorList>
    </citation>
    <scope>NUCLEOTIDE SEQUENCE [LARGE SCALE GENOMIC DNA]</scope>
    <source>
        <strain evidence="2 3">KLBMP1111</strain>
    </source>
</reference>
<feature type="region of interest" description="Disordered" evidence="1">
    <location>
        <begin position="1"/>
        <end position="23"/>
    </location>
</feature>